<dbReference type="Pfam" id="PF01037">
    <property type="entry name" value="AsnC_trans_reg"/>
    <property type="match status" value="2"/>
</dbReference>
<dbReference type="AlphaFoldDB" id="A0A3P5XWW9"/>
<dbReference type="SMART" id="SM00344">
    <property type="entry name" value="HTH_ASNC"/>
    <property type="match status" value="2"/>
</dbReference>
<evidence type="ECO:0000256" key="3">
    <source>
        <dbReference type="ARBA" id="ARBA00023163"/>
    </source>
</evidence>
<organism evidence="5 6">
    <name type="scientific">Pseudogemmobacter humi</name>
    <dbReference type="NCBI Taxonomy" id="2483812"/>
    <lineage>
        <taxon>Bacteria</taxon>
        <taxon>Pseudomonadati</taxon>
        <taxon>Pseudomonadota</taxon>
        <taxon>Alphaproteobacteria</taxon>
        <taxon>Rhodobacterales</taxon>
        <taxon>Paracoccaceae</taxon>
        <taxon>Pseudogemmobacter</taxon>
    </lineage>
</organism>
<evidence type="ECO:0000313" key="5">
    <source>
        <dbReference type="EMBL" id="VDC33613.1"/>
    </source>
</evidence>
<name>A0A3P5XWW9_9RHOB</name>
<dbReference type="InterPro" id="IPR000485">
    <property type="entry name" value="AsnC-type_HTH_dom"/>
</dbReference>
<protein>
    <submittedName>
        <fullName evidence="5">DNA-binding transcriptional regulator AsnC</fullName>
    </submittedName>
</protein>
<dbReference type="Pfam" id="PF13404">
    <property type="entry name" value="HTH_AsnC-type"/>
    <property type="match status" value="2"/>
</dbReference>
<dbReference type="Proteomes" id="UP000277498">
    <property type="component" value="Unassembled WGS sequence"/>
</dbReference>
<dbReference type="InterPro" id="IPR019887">
    <property type="entry name" value="Tscrpt_reg_AsnC/Lrp_C"/>
</dbReference>
<dbReference type="InterPro" id="IPR011008">
    <property type="entry name" value="Dimeric_a/b-barrel"/>
</dbReference>
<dbReference type="GO" id="GO:0043565">
    <property type="term" value="F:sequence-specific DNA binding"/>
    <property type="evidence" value="ECO:0007669"/>
    <property type="project" value="InterPro"/>
</dbReference>
<dbReference type="InterPro" id="IPR019888">
    <property type="entry name" value="Tscrpt_reg_AsnC-like"/>
</dbReference>
<dbReference type="GO" id="GO:0005829">
    <property type="term" value="C:cytosol"/>
    <property type="evidence" value="ECO:0007669"/>
    <property type="project" value="TreeGrafter"/>
</dbReference>
<feature type="domain" description="HTH asnC-type" evidence="4">
    <location>
        <begin position="15"/>
        <end position="75"/>
    </location>
</feature>
<accession>A0A3P5XWW9</accession>
<dbReference type="PROSITE" id="PS50956">
    <property type="entry name" value="HTH_ASNC_2"/>
    <property type="match status" value="1"/>
</dbReference>
<evidence type="ECO:0000256" key="1">
    <source>
        <dbReference type="ARBA" id="ARBA00023015"/>
    </source>
</evidence>
<dbReference type="RefSeq" id="WP_160144681.1">
    <property type="nucleotide sequence ID" value="NZ_UXAW01000119.1"/>
</dbReference>
<dbReference type="PANTHER" id="PTHR30154:SF34">
    <property type="entry name" value="TRANSCRIPTIONAL REGULATOR AZLB"/>
    <property type="match status" value="1"/>
</dbReference>
<keyword evidence="1" id="KW-0805">Transcription regulation</keyword>
<dbReference type="PRINTS" id="PR00033">
    <property type="entry name" value="HTHASNC"/>
</dbReference>
<dbReference type="SUPFAM" id="SSF46785">
    <property type="entry name" value="Winged helix' DNA-binding domain"/>
    <property type="match status" value="2"/>
</dbReference>
<dbReference type="Gene3D" id="3.30.70.920">
    <property type="match status" value="2"/>
</dbReference>
<gene>
    <name evidence="5" type="ORF">XINFAN_03926</name>
</gene>
<proteinExistence type="predicted"/>
<reference evidence="5 6" key="1">
    <citation type="submission" date="2018-11" db="EMBL/GenBank/DDBJ databases">
        <authorList>
            <person name="Criscuolo A."/>
        </authorList>
    </citation>
    <scope>NUCLEOTIDE SEQUENCE [LARGE SCALE GENOMIC DNA]</scope>
    <source>
        <strain evidence="5">ACIP111625</strain>
    </source>
</reference>
<sequence>MLYILPLDTCGMDGIDETDLRLIRLLQINGRTPFSQLAQQTGLPERQVARKVAQLAGDGVIQIAPVCNPSVLGLRSVAMVAIRLNGDSDAGAFAVELLARDCIDYVAVTLGNFDLLVEVLAGDDTSLRRLIQEHIRSRPEVEAVEVHPYIGLSYQQPVWDETQDKIGAGVGVYQVEDKELDPIDRRLVALLGADGRATFQGLAAELGVSESYVRKRFAALTARQDFGVHALTNPRSLGFRTTCWVFLKIAQGASTDGLIRALARMERVAYVALCTGTADLLVEVVCRNKDELRDWFSERLGQVEGVHQIRSLLCTDIYYRSVNYAPGG</sequence>
<dbReference type="GO" id="GO:0043200">
    <property type="term" value="P:response to amino acid"/>
    <property type="evidence" value="ECO:0007669"/>
    <property type="project" value="TreeGrafter"/>
</dbReference>
<dbReference type="EMBL" id="UXAW01000119">
    <property type="protein sequence ID" value="VDC33613.1"/>
    <property type="molecule type" value="Genomic_DNA"/>
</dbReference>
<keyword evidence="6" id="KW-1185">Reference proteome</keyword>
<dbReference type="InterPro" id="IPR036390">
    <property type="entry name" value="WH_DNA-bd_sf"/>
</dbReference>
<dbReference type="PANTHER" id="PTHR30154">
    <property type="entry name" value="LEUCINE-RESPONSIVE REGULATORY PROTEIN"/>
    <property type="match status" value="1"/>
</dbReference>
<dbReference type="Gene3D" id="1.10.10.10">
    <property type="entry name" value="Winged helix-like DNA-binding domain superfamily/Winged helix DNA-binding domain"/>
    <property type="match status" value="2"/>
</dbReference>
<dbReference type="SUPFAM" id="SSF54909">
    <property type="entry name" value="Dimeric alpha+beta barrel"/>
    <property type="match status" value="2"/>
</dbReference>
<dbReference type="OrthoDB" id="7707281at2"/>
<evidence type="ECO:0000313" key="6">
    <source>
        <dbReference type="Proteomes" id="UP000277498"/>
    </source>
</evidence>
<evidence type="ECO:0000256" key="2">
    <source>
        <dbReference type="ARBA" id="ARBA00023125"/>
    </source>
</evidence>
<dbReference type="InterPro" id="IPR036388">
    <property type="entry name" value="WH-like_DNA-bd_sf"/>
</dbReference>
<keyword evidence="3" id="KW-0804">Transcription</keyword>
<evidence type="ECO:0000259" key="4">
    <source>
        <dbReference type="PROSITE" id="PS50956"/>
    </source>
</evidence>
<keyword evidence="2 5" id="KW-0238">DNA-binding</keyword>